<dbReference type="PANTHER" id="PTHR11644:SF2">
    <property type="entry name" value="CYTIDINE DEAMINASE"/>
    <property type="match status" value="1"/>
</dbReference>
<evidence type="ECO:0000256" key="4">
    <source>
        <dbReference type="ARBA" id="ARBA00022801"/>
    </source>
</evidence>
<organism evidence="8 9">
    <name type="scientific">Shewanella electrica</name>
    <dbReference type="NCBI Taxonomy" id="515560"/>
    <lineage>
        <taxon>Bacteria</taxon>
        <taxon>Pseudomonadati</taxon>
        <taxon>Pseudomonadota</taxon>
        <taxon>Gammaproteobacteria</taxon>
        <taxon>Alteromonadales</taxon>
        <taxon>Shewanellaceae</taxon>
        <taxon>Shewanella</taxon>
    </lineage>
</organism>
<accession>A0ABT2FNB1</accession>
<feature type="binding site" evidence="6">
    <location>
        <position position="131"/>
    </location>
    <ligand>
        <name>Zn(2+)</name>
        <dbReference type="ChEBI" id="CHEBI:29105"/>
        <note>catalytic</note>
    </ligand>
</feature>
<keyword evidence="9" id="KW-1185">Reference proteome</keyword>
<proteinExistence type="inferred from homology"/>
<evidence type="ECO:0000313" key="9">
    <source>
        <dbReference type="Proteomes" id="UP001201549"/>
    </source>
</evidence>
<dbReference type="EMBL" id="JAKOGG010000005">
    <property type="protein sequence ID" value="MCS4556666.1"/>
    <property type="molecule type" value="Genomic_DNA"/>
</dbReference>
<comment type="function">
    <text evidence="6">This enzyme scavenges exogenous and endogenous cytidine and 2'-deoxycytidine for UMP synthesis.</text>
</comment>
<gene>
    <name evidence="6 8" type="primary">cdd</name>
    <name evidence="8" type="ORF">L9G74_09460</name>
</gene>
<name>A0ABT2FNB1_9GAMM</name>
<evidence type="ECO:0000313" key="8">
    <source>
        <dbReference type="EMBL" id="MCS4556666.1"/>
    </source>
</evidence>
<dbReference type="InterPro" id="IPR050202">
    <property type="entry name" value="Cyt/Deoxycyt_deaminase"/>
</dbReference>
<dbReference type="Pfam" id="PF00383">
    <property type="entry name" value="dCMP_cyt_deam_1"/>
    <property type="match status" value="1"/>
</dbReference>
<comment type="similarity">
    <text evidence="1 6">Belongs to the cytidine and deoxycytidylate deaminase family.</text>
</comment>
<dbReference type="PROSITE" id="PS00903">
    <property type="entry name" value="CYT_DCMP_DEAMINASES_1"/>
    <property type="match status" value="1"/>
</dbReference>
<dbReference type="InterPro" id="IPR002125">
    <property type="entry name" value="CMP_dCMP_dom"/>
</dbReference>
<feature type="domain" description="CMP/dCMP-type deaminase" evidence="7">
    <location>
        <begin position="187"/>
        <end position="297"/>
    </location>
</feature>
<dbReference type="InterPro" id="IPR016193">
    <property type="entry name" value="Cytidine_deaminase-like"/>
</dbReference>
<evidence type="ECO:0000256" key="1">
    <source>
        <dbReference type="ARBA" id="ARBA00006576"/>
    </source>
</evidence>
<keyword evidence="4 6" id="KW-0378">Hydrolase</keyword>
<dbReference type="NCBIfam" id="NF006537">
    <property type="entry name" value="PRK09027.1"/>
    <property type="match status" value="1"/>
</dbReference>
<keyword evidence="3 6" id="KW-0479">Metal-binding</keyword>
<evidence type="ECO:0000256" key="5">
    <source>
        <dbReference type="ARBA" id="ARBA00022833"/>
    </source>
</evidence>
<dbReference type="CDD" id="cd01283">
    <property type="entry name" value="cytidine_deaminase"/>
    <property type="match status" value="2"/>
</dbReference>
<comment type="caution">
    <text evidence="8">The sequence shown here is derived from an EMBL/GenBank/DDBJ whole genome shotgun (WGS) entry which is preliminary data.</text>
</comment>
<reference evidence="9" key="1">
    <citation type="submission" date="2023-07" db="EMBL/GenBank/DDBJ databases">
        <title>Shewanella mangrovi sp. nov., an acetaldehyde- degrading bacterium isolated from mangrove sediment.</title>
        <authorList>
            <person name="Liu Y."/>
        </authorList>
    </citation>
    <scope>NUCLEOTIDE SEQUENCE [LARGE SCALE GENOMIC DNA]</scope>
    <source>
        <strain evidence="9">C32</strain>
    </source>
</reference>
<comment type="catalytic activity">
    <reaction evidence="6">
        <text>2'-deoxycytidine + H2O + H(+) = 2'-deoxyuridine + NH4(+)</text>
        <dbReference type="Rhea" id="RHEA:13433"/>
        <dbReference type="ChEBI" id="CHEBI:15377"/>
        <dbReference type="ChEBI" id="CHEBI:15378"/>
        <dbReference type="ChEBI" id="CHEBI:15698"/>
        <dbReference type="ChEBI" id="CHEBI:16450"/>
        <dbReference type="ChEBI" id="CHEBI:28938"/>
        <dbReference type="EC" id="3.5.4.5"/>
    </reaction>
</comment>
<protein>
    <recommendedName>
        <fullName evidence="6">Cytidine deaminase</fullName>
        <ecNumber evidence="6">3.5.4.5</ecNumber>
    </recommendedName>
    <alternativeName>
        <fullName evidence="6">Cytidine aminohydrolase</fullName>
        <shortName evidence="6">CDA</shortName>
    </alternativeName>
</protein>
<dbReference type="Gene3D" id="3.40.140.10">
    <property type="entry name" value="Cytidine Deaminase, domain 2"/>
    <property type="match status" value="2"/>
</dbReference>
<dbReference type="RefSeq" id="WP_238896066.1">
    <property type="nucleotide sequence ID" value="NZ_JAKOGG010000005.1"/>
</dbReference>
<dbReference type="PROSITE" id="PS51747">
    <property type="entry name" value="CYT_DCMP_DEAMINASES_2"/>
    <property type="match status" value="2"/>
</dbReference>
<dbReference type="Pfam" id="PF08211">
    <property type="entry name" value="dCMP_cyt_deam_2"/>
    <property type="match status" value="1"/>
</dbReference>
<dbReference type="GO" id="GO:0004126">
    <property type="term" value="F:cytidine deaminase activity"/>
    <property type="evidence" value="ECO:0007669"/>
    <property type="project" value="UniProtKB-EC"/>
</dbReference>
<evidence type="ECO:0000259" key="7">
    <source>
        <dbReference type="PROSITE" id="PS51747"/>
    </source>
</evidence>
<comment type="subunit">
    <text evidence="2 6">Homodimer.</text>
</comment>
<dbReference type="InterPro" id="IPR016192">
    <property type="entry name" value="APOBEC/CMP_deaminase_Zn-bd"/>
</dbReference>
<dbReference type="InterPro" id="IPR020797">
    <property type="entry name" value="Cytidine_deaminase_bacteria"/>
</dbReference>
<dbReference type="HAMAP" id="MF_01558">
    <property type="entry name" value="Cyt_deam"/>
    <property type="match status" value="1"/>
</dbReference>
<dbReference type="EC" id="3.5.4.5" evidence="6"/>
<feature type="domain" description="CMP/dCMP-type deaminase" evidence="7">
    <location>
        <begin position="47"/>
        <end position="167"/>
    </location>
</feature>
<feature type="active site" description="Proton donor" evidence="6">
    <location>
        <position position="103"/>
    </location>
</feature>
<evidence type="ECO:0000256" key="2">
    <source>
        <dbReference type="ARBA" id="ARBA00011738"/>
    </source>
</evidence>
<dbReference type="PIRSF" id="PIRSF006334">
    <property type="entry name" value="Cdd_plus_pseudo"/>
    <property type="match status" value="1"/>
</dbReference>
<comment type="catalytic activity">
    <reaction evidence="6">
        <text>cytidine + H2O + H(+) = uridine + NH4(+)</text>
        <dbReference type="Rhea" id="RHEA:16069"/>
        <dbReference type="ChEBI" id="CHEBI:15377"/>
        <dbReference type="ChEBI" id="CHEBI:15378"/>
        <dbReference type="ChEBI" id="CHEBI:16704"/>
        <dbReference type="ChEBI" id="CHEBI:17562"/>
        <dbReference type="ChEBI" id="CHEBI:28938"/>
        <dbReference type="EC" id="3.5.4.5"/>
    </reaction>
</comment>
<feature type="binding site" evidence="6">
    <location>
        <position position="128"/>
    </location>
    <ligand>
        <name>Zn(2+)</name>
        <dbReference type="ChEBI" id="CHEBI:29105"/>
        <note>catalytic</note>
    </ligand>
</feature>
<dbReference type="InterPro" id="IPR013171">
    <property type="entry name" value="Cyd/dCyd_deaminase_Zn-bd"/>
</dbReference>
<comment type="cofactor">
    <cofactor evidence="6">
        <name>Zn(2+)</name>
        <dbReference type="ChEBI" id="CHEBI:29105"/>
    </cofactor>
    <text evidence="6">Binds 1 zinc ion.</text>
</comment>
<evidence type="ECO:0000256" key="3">
    <source>
        <dbReference type="ARBA" id="ARBA00022723"/>
    </source>
</evidence>
<dbReference type="PANTHER" id="PTHR11644">
    <property type="entry name" value="CYTIDINE DEAMINASE"/>
    <property type="match status" value="1"/>
</dbReference>
<evidence type="ECO:0000256" key="6">
    <source>
        <dbReference type="HAMAP-Rule" id="MF_01558"/>
    </source>
</evidence>
<dbReference type="Proteomes" id="UP001201549">
    <property type="component" value="Unassembled WGS sequence"/>
</dbReference>
<dbReference type="SUPFAM" id="SSF53927">
    <property type="entry name" value="Cytidine deaminase-like"/>
    <property type="match status" value="2"/>
</dbReference>
<feature type="binding site" evidence="6">
    <location>
        <position position="101"/>
    </location>
    <ligand>
        <name>Zn(2+)</name>
        <dbReference type="ChEBI" id="CHEBI:29105"/>
        <note>catalytic</note>
    </ligand>
</feature>
<keyword evidence="5 6" id="KW-0862">Zinc</keyword>
<feature type="binding site" evidence="6">
    <location>
        <begin position="88"/>
        <end position="90"/>
    </location>
    <ligand>
        <name>substrate</name>
    </ligand>
</feature>
<sequence>MQDRFIKQISLLPADLANELVPLLNQQFSGHLDAQQVATLLQKTGLTKAELMFQLLNIAKALALAPISHFYVGAIAEGNSGDIYMGANIELPGRALCHSVHAEQHAISHAWLSGESGIRDIWINATPCGHCRQFMNELVDGGKINIHLPDTKAQTLQHYLPNGFGPKDLGILQPLMQKQQHELYCEDHNDPLIIEALDHASLSYSPYSHNHSAVVLEMADGRTYSGRYAENAAFNPSMMPMQMAIASLVRHNQSFADIKRALLVESSVGELSLIDVSSDALLSVSAVPLEHIVAEPV</sequence>